<evidence type="ECO:0000313" key="15">
    <source>
        <dbReference type="EMBL" id="ALF48147.1"/>
    </source>
</evidence>
<evidence type="ECO:0000256" key="11">
    <source>
        <dbReference type="ARBA" id="ARBA00023316"/>
    </source>
</evidence>
<proteinExistence type="inferred from homology"/>
<evidence type="ECO:0000256" key="7">
    <source>
        <dbReference type="ARBA" id="ARBA00022984"/>
    </source>
</evidence>
<reference evidence="16" key="1">
    <citation type="submission" date="2015-08" db="EMBL/GenBank/DDBJ databases">
        <title>Comparative genomics of the Campylobacter concisus group.</title>
        <authorList>
            <person name="Miller W.G."/>
            <person name="Yee E."/>
            <person name="Chapman M.H."/>
            <person name="Huynh S."/>
            <person name="Bono J.L."/>
            <person name="On S.L.W."/>
            <person name="St Leger J."/>
            <person name="Foster G."/>
            <person name="Parker C.T."/>
        </authorList>
    </citation>
    <scope>NUCLEOTIDE SEQUENCE [LARGE SCALE GENOMIC DNA]</scope>
    <source>
        <strain evidence="16">ATCC 33237</strain>
    </source>
</reference>
<keyword evidence="7 12" id="KW-0573">Peptidoglycan synthesis</keyword>
<evidence type="ECO:0000256" key="1">
    <source>
        <dbReference type="ARBA" id="ARBA00004141"/>
    </source>
</evidence>
<dbReference type="Pfam" id="PF00953">
    <property type="entry name" value="Glycos_transf_4"/>
    <property type="match status" value="1"/>
</dbReference>
<feature type="transmembrane region" description="Helical" evidence="12">
    <location>
        <begin position="130"/>
        <end position="148"/>
    </location>
</feature>
<dbReference type="AlphaFoldDB" id="A0A0M4SCJ4"/>
<evidence type="ECO:0000256" key="14">
    <source>
        <dbReference type="PIRSR" id="PIRSR600715-1"/>
    </source>
</evidence>
<accession>A0A0M4SCJ4</accession>
<dbReference type="HAMAP" id="MF_00038">
    <property type="entry name" value="MraY"/>
    <property type="match status" value="1"/>
</dbReference>
<dbReference type="GO" id="GO:0051301">
    <property type="term" value="P:cell division"/>
    <property type="evidence" value="ECO:0007669"/>
    <property type="project" value="UniProtKB-KW"/>
</dbReference>
<dbReference type="InterPro" id="IPR018480">
    <property type="entry name" value="PNAcMuramoyl-5peptid_Trfase_CS"/>
</dbReference>
<evidence type="ECO:0000256" key="9">
    <source>
        <dbReference type="ARBA" id="ARBA00023136"/>
    </source>
</evidence>
<feature type="transmembrane region" description="Helical" evidence="12">
    <location>
        <begin position="332"/>
        <end position="351"/>
    </location>
</feature>
<feature type="transmembrane region" description="Helical" evidence="12">
    <location>
        <begin position="92"/>
        <end position="109"/>
    </location>
</feature>
<comment type="function">
    <text evidence="12">Catalyzes the initial step of the lipid cycle reactions in the biosynthesis of the cell wall peptidoglycan: transfers peptidoglycan precursor phospho-MurNAc-pentapeptide from UDP-MurNAc-pentapeptide onto the lipid carrier undecaprenyl phosphate, yielding undecaprenyl-pyrophosphoryl-MurNAc-pentapeptide, known as lipid I.</text>
</comment>
<keyword evidence="6 12" id="KW-0133">Cell shape</keyword>
<dbReference type="GeneID" id="28663176"/>
<evidence type="ECO:0000256" key="5">
    <source>
        <dbReference type="ARBA" id="ARBA00022692"/>
    </source>
</evidence>
<comment type="similarity">
    <text evidence="2 12">Belongs to the glycosyltransferase 4 family. MraY subfamily.</text>
</comment>
<dbReference type="KEGG" id="ccoc:CCON33237_1497"/>
<dbReference type="PANTHER" id="PTHR22926">
    <property type="entry name" value="PHOSPHO-N-ACETYLMURAMOYL-PENTAPEPTIDE-TRANSFERASE"/>
    <property type="match status" value="1"/>
</dbReference>
<feature type="transmembrane region" description="Helical" evidence="12">
    <location>
        <begin position="200"/>
        <end position="221"/>
    </location>
</feature>
<dbReference type="PROSITE" id="PS01348">
    <property type="entry name" value="MRAY_2"/>
    <property type="match status" value="1"/>
</dbReference>
<name>A0A0M4SCJ4_9BACT</name>
<evidence type="ECO:0000256" key="13">
    <source>
        <dbReference type="NCBIfam" id="TIGR00445"/>
    </source>
</evidence>
<keyword evidence="8 12" id="KW-1133">Transmembrane helix</keyword>
<evidence type="ECO:0000256" key="6">
    <source>
        <dbReference type="ARBA" id="ARBA00022960"/>
    </source>
</evidence>
<evidence type="ECO:0000256" key="3">
    <source>
        <dbReference type="ARBA" id="ARBA00022618"/>
    </source>
</evidence>
<keyword evidence="9 12" id="KW-0472">Membrane</keyword>
<comment type="catalytic activity">
    <reaction evidence="12">
        <text>UDP-N-acetyl-alpha-D-muramoyl-L-alanyl-gamma-D-glutamyl-meso-2,6-diaminopimeloyl-D-alanyl-D-alanine + di-trans,octa-cis-undecaprenyl phosphate = di-trans,octa-cis-undecaprenyl diphospho-N-acetyl-alpha-D-muramoyl-L-alanyl-D-glutamyl-meso-2,6-diaminopimeloyl-D-alanyl-D-alanine + UMP</text>
        <dbReference type="Rhea" id="RHEA:28386"/>
        <dbReference type="ChEBI" id="CHEBI:57865"/>
        <dbReference type="ChEBI" id="CHEBI:60392"/>
        <dbReference type="ChEBI" id="CHEBI:61386"/>
        <dbReference type="ChEBI" id="CHEBI:61387"/>
        <dbReference type="EC" id="2.7.8.13"/>
    </reaction>
</comment>
<comment type="pathway">
    <text evidence="12">Cell wall biogenesis; peptidoglycan biosynthesis.</text>
</comment>
<sequence length="354" mass="39312">MFYYIYEILNFNIFQYITVRAGIAFFIAFTLTAYLMPKFIAWAKAKNAAQPIYELAPQTHQKKAKTPTMGGLVFVFTAVIATIICARLDNAFVLASLFCLVCFTLLGYKDDYSKILGAKNHAGLSPKAKLFFQFLIAFVISVFLYASHELSTEFYLPFFKQPILDLKIFAILFWTLVIVAASNSVNLTDGLDGLATVPSIFSLLTLGVFAYICGHAVFSSYLLLPKIIGVGESVVVSSALIGSLMGFLWFNCHPAEVFMGDSGSLSVGAYIGFMGVATKNEILLIIIGLIFVVETLSVILQVGSFKIFKRRIFLMAPIHHHFEIKGWAENKIIVRFWIIALLANLIALTALKIR</sequence>
<comment type="subcellular location">
    <subcellularLocation>
        <location evidence="12">Cell membrane</location>
        <topology evidence="12">Multi-pass membrane protein</topology>
    </subcellularLocation>
    <subcellularLocation>
        <location evidence="1">Membrane</location>
        <topology evidence="1">Multi-pass membrane protein</topology>
    </subcellularLocation>
</comment>
<evidence type="ECO:0000256" key="12">
    <source>
        <dbReference type="HAMAP-Rule" id="MF_00038"/>
    </source>
</evidence>
<dbReference type="UniPathway" id="UPA00219"/>
<evidence type="ECO:0000313" key="16">
    <source>
        <dbReference type="Proteomes" id="UP000066049"/>
    </source>
</evidence>
<keyword evidence="4 12" id="KW-0808">Transferase</keyword>
<dbReference type="GO" id="GO:0009252">
    <property type="term" value="P:peptidoglycan biosynthetic process"/>
    <property type="evidence" value="ECO:0007669"/>
    <property type="project" value="UniProtKB-UniRule"/>
</dbReference>
<keyword evidence="12 14" id="KW-0460">Magnesium</keyword>
<keyword evidence="10 12" id="KW-0131">Cell cycle</keyword>
<evidence type="ECO:0000256" key="2">
    <source>
        <dbReference type="ARBA" id="ARBA00005583"/>
    </source>
</evidence>
<dbReference type="GO" id="GO:0051992">
    <property type="term" value="F:UDP-N-acetylmuramoyl-L-alanyl-D-glutamyl-meso-2,6-diaminopimelyl-D-alanyl-D-alanine:undecaprenyl-phosphate transferase activity"/>
    <property type="evidence" value="ECO:0007669"/>
    <property type="project" value="RHEA"/>
</dbReference>
<dbReference type="GO" id="GO:0005886">
    <property type="term" value="C:plasma membrane"/>
    <property type="evidence" value="ECO:0007669"/>
    <property type="project" value="UniProtKB-SubCell"/>
</dbReference>
<dbReference type="CDD" id="cd06852">
    <property type="entry name" value="GT_MraY"/>
    <property type="match status" value="1"/>
</dbReference>
<dbReference type="GO" id="GO:0008360">
    <property type="term" value="P:regulation of cell shape"/>
    <property type="evidence" value="ECO:0007669"/>
    <property type="project" value="UniProtKB-KW"/>
</dbReference>
<feature type="transmembrane region" description="Helical" evidence="12">
    <location>
        <begin position="282"/>
        <end position="305"/>
    </location>
</feature>
<dbReference type="PATRIC" id="fig|199.248.peg.1546"/>
<dbReference type="Pfam" id="PF10555">
    <property type="entry name" value="MraY_sig1"/>
    <property type="match status" value="1"/>
</dbReference>
<organism evidence="15 16">
    <name type="scientific">Campylobacter concisus</name>
    <dbReference type="NCBI Taxonomy" id="199"/>
    <lineage>
        <taxon>Bacteria</taxon>
        <taxon>Pseudomonadati</taxon>
        <taxon>Campylobacterota</taxon>
        <taxon>Epsilonproteobacteria</taxon>
        <taxon>Campylobacterales</taxon>
        <taxon>Campylobacteraceae</taxon>
        <taxon>Campylobacter</taxon>
    </lineage>
</organism>
<dbReference type="NCBIfam" id="TIGR00445">
    <property type="entry name" value="mraY"/>
    <property type="match status" value="1"/>
</dbReference>
<feature type="transmembrane region" description="Helical" evidence="12">
    <location>
        <begin position="227"/>
        <end position="250"/>
    </location>
</feature>
<evidence type="ECO:0000256" key="8">
    <source>
        <dbReference type="ARBA" id="ARBA00022989"/>
    </source>
</evidence>
<dbReference type="RefSeq" id="WP_054197080.1">
    <property type="nucleotide sequence ID" value="NZ_CABMKQ010000040.1"/>
</dbReference>
<dbReference type="GO" id="GO:0008963">
    <property type="term" value="F:phospho-N-acetylmuramoyl-pentapeptide-transferase activity"/>
    <property type="evidence" value="ECO:0007669"/>
    <property type="project" value="UniProtKB-UniRule"/>
</dbReference>
<comment type="cofactor">
    <cofactor evidence="12 14">
        <name>Mg(2+)</name>
        <dbReference type="ChEBI" id="CHEBI:18420"/>
    </cofactor>
</comment>
<evidence type="ECO:0000256" key="4">
    <source>
        <dbReference type="ARBA" id="ARBA00022679"/>
    </source>
</evidence>
<dbReference type="EMBL" id="CP012541">
    <property type="protein sequence ID" value="ALF48147.1"/>
    <property type="molecule type" value="Genomic_DNA"/>
</dbReference>
<feature type="binding site" evidence="14">
    <location>
        <position position="186"/>
    </location>
    <ligand>
        <name>Mg(2+)</name>
        <dbReference type="ChEBI" id="CHEBI:18420"/>
    </ligand>
</feature>
<evidence type="ECO:0000256" key="10">
    <source>
        <dbReference type="ARBA" id="ARBA00023306"/>
    </source>
</evidence>
<dbReference type="PROSITE" id="PS01347">
    <property type="entry name" value="MRAY_1"/>
    <property type="match status" value="1"/>
</dbReference>
<feature type="transmembrane region" description="Helical" evidence="12">
    <location>
        <begin position="13"/>
        <end position="36"/>
    </location>
</feature>
<feature type="transmembrane region" description="Helical" evidence="12">
    <location>
        <begin position="168"/>
        <end position="188"/>
    </location>
</feature>
<protein>
    <recommendedName>
        <fullName evidence="12 13">Phospho-N-acetylmuramoyl-pentapeptide-transferase</fullName>
        <ecNumber evidence="12 13">2.7.8.13</ecNumber>
    </recommendedName>
    <alternativeName>
        <fullName evidence="12">UDP-MurNAc-pentapeptide phosphotransferase</fullName>
    </alternativeName>
</protein>
<dbReference type="InterPro" id="IPR003524">
    <property type="entry name" value="PNAcMuramoyl-5peptid_Trfase"/>
</dbReference>
<keyword evidence="11 12" id="KW-0961">Cell wall biogenesis/degradation</keyword>
<gene>
    <name evidence="12 15" type="primary">mraY</name>
    <name evidence="15" type="ORF">CCON33237_1497</name>
</gene>
<dbReference type="GO" id="GO:0046872">
    <property type="term" value="F:metal ion binding"/>
    <property type="evidence" value="ECO:0007669"/>
    <property type="project" value="UniProtKB-KW"/>
</dbReference>
<dbReference type="Proteomes" id="UP000066049">
    <property type="component" value="Chromosome"/>
</dbReference>
<dbReference type="EC" id="2.7.8.13" evidence="12 13"/>
<dbReference type="GO" id="GO:0071555">
    <property type="term" value="P:cell wall organization"/>
    <property type="evidence" value="ECO:0007669"/>
    <property type="project" value="UniProtKB-KW"/>
</dbReference>
<keyword evidence="12 14" id="KW-0479">Metal-binding</keyword>
<keyword evidence="3 12" id="KW-0132">Cell division</keyword>
<keyword evidence="5 12" id="KW-0812">Transmembrane</keyword>
<dbReference type="InterPro" id="IPR000715">
    <property type="entry name" value="Glycosyl_transferase_4"/>
</dbReference>
<feature type="transmembrane region" description="Helical" evidence="12">
    <location>
        <begin position="68"/>
        <end position="86"/>
    </location>
</feature>
<feature type="binding site" evidence="14">
    <location>
        <position position="261"/>
    </location>
    <ligand>
        <name>Mg(2+)</name>
        <dbReference type="ChEBI" id="CHEBI:18420"/>
    </ligand>
</feature>
<keyword evidence="12" id="KW-1003">Cell membrane</keyword>
<dbReference type="PANTHER" id="PTHR22926:SF5">
    <property type="entry name" value="PHOSPHO-N-ACETYLMURAMOYL-PENTAPEPTIDE-TRANSFERASE HOMOLOG"/>
    <property type="match status" value="1"/>
</dbReference>